<dbReference type="RefSeq" id="XP_020438034.1">
    <property type="nucleotide sequence ID" value="XM_020572176.1"/>
</dbReference>
<organism evidence="1 2">
    <name type="scientific">Heterostelium pallidum (strain ATCC 26659 / Pp 5 / PN500)</name>
    <name type="common">Cellular slime mold</name>
    <name type="synonym">Polysphondylium pallidum</name>
    <dbReference type="NCBI Taxonomy" id="670386"/>
    <lineage>
        <taxon>Eukaryota</taxon>
        <taxon>Amoebozoa</taxon>
        <taxon>Evosea</taxon>
        <taxon>Eumycetozoa</taxon>
        <taxon>Dictyostelia</taxon>
        <taxon>Acytosteliales</taxon>
        <taxon>Acytosteliaceae</taxon>
        <taxon>Heterostelium</taxon>
    </lineage>
</organism>
<dbReference type="GeneID" id="31356690"/>
<gene>
    <name evidence="1" type="ORF">PPL_01160</name>
</gene>
<dbReference type="InParanoid" id="D3AYA1"/>
<dbReference type="Proteomes" id="UP000001396">
    <property type="component" value="Unassembled WGS sequence"/>
</dbReference>
<proteinExistence type="predicted"/>
<evidence type="ECO:0000313" key="2">
    <source>
        <dbReference type="Proteomes" id="UP000001396"/>
    </source>
</evidence>
<reference evidence="1 2" key="1">
    <citation type="journal article" date="2011" name="Genome Res.">
        <title>Phylogeny-wide analysis of social amoeba genomes highlights ancient origins for complex intercellular communication.</title>
        <authorList>
            <person name="Heidel A.J."/>
            <person name="Lawal H.M."/>
            <person name="Felder M."/>
            <person name="Schilde C."/>
            <person name="Helps N.R."/>
            <person name="Tunggal B."/>
            <person name="Rivero F."/>
            <person name="John U."/>
            <person name="Schleicher M."/>
            <person name="Eichinger L."/>
            <person name="Platzer M."/>
            <person name="Noegel A.A."/>
            <person name="Schaap P."/>
            <person name="Gloeckner G."/>
        </authorList>
    </citation>
    <scope>NUCLEOTIDE SEQUENCE [LARGE SCALE GENOMIC DNA]</scope>
    <source>
        <strain evidence="2">ATCC 26659 / Pp 5 / PN500</strain>
    </source>
</reference>
<comment type="caution">
    <text evidence="1">The sequence shown here is derived from an EMBL/GenBank/DDBJ whole genome shotgun (WGS) entry which is preliminary data.</text>
</comment>
<sequence>MEEFNEIDKSWMRVGQSSAKAAYQQLALPLDPALYSDILKNTLMDFIVIRLLASEVGRRWEVPGLRVGEGAAVESVFATAEFGFRALTVAGAGLTGVVCTV</sequence>
<keyword evidence="2" id="KW-1185">Reference proteome</keyword>
<name>D3AYA1_HETP5</name>
<accession>D3AYA1</accession>
<evidence type="ECO:0000313" key="1">
    <source>
        <dbReference type="EMBL" id="EFA85928.1"/>
    </source>
</evidence>
<dbReference type="EMBL" id="ADBJ01000004">
    <property type="protein sequence ID" value="EFA85928.1"/>
    <property type="molecule type" value="Genomic_DNA"/>
</dbReference>
<protein>
    <submittedName>
        <fullName evidence="1">Uncharacterized protein</fullName>
    </submittedName>
</protein>
<dbReference type="AlphaFoldDB" id="D3AYA1"/>